<keyword evidence="1" id="KW-1185">Reference proteome</keyword>
<organism evidence="1 2">
    <name type="scientific">Ascaris lumbricoides</name>
    <name type="common">Giant roundworm</name>
    <dbReference type="NCBI Taxonomy" id="6252"/>
    <lineage>
        <taxon>Eukaryota</taxon>
        <taxon>Metazoa</taxon>
        <taxon>Ecdysozoa</taxon>
        <taxon>Nematoda</taxon>
        <taxon>Chromadorea</taxon>
        <taxon>Rhabditida</taxon>
        <taxon>Spirurina</taxon>
        <taxon>Ascaridomorpha</taxon>
        <taxon>Ascaridoidea</taxon>
        <taxon>Ascarididae</taxon>
        <taxon>Ascaris</taxon>
    </lineage>
</organism>
<name>A0A0M3HUJ8_ASCLU</name>
<reference evidence="2" key="1">
    <citation type="submission" date="2017-02" db="UniProtKB">
        <authorList>
            <consortium name="WormBaseParasite"/>
        </authorList>
    </citation>
    <scope>IDENTIFICATION</scope>
</reference>
<evidence type="ECO:0000313" key="2">
    <source>
        <dbReference type="WBParaSite" id="ALUE_0000647501-mRNA-1"/>
    </source>
</evidence>
<dbReference type="AlphaFoldDB" id="A0A0M3HUJ8"/>
<protein>
    <submittedName>
        <fullName evidence="2">Secreted protein</fullName>
    </submittedName>
</protein>
<sequence length="103" mass="12451">MCSSLLLWKIAYCRSPVSSNVHILERCGLLWRSERNLQARRECEKRIRTCRCVRSTVDSAIHFIIPQLLKIYIMLHHLALFRARFIYFQTFSKSVIFRRRMNF</sequence>
<evidence type="ECO:0000313" key="1">
    <source>
        <dbReference type="Proteomes" id="UP000036681"/>
    </source>
</evidence>
<dbReference type="Proteomes" id="UP000036681">
    <property type="component" value="Unplaced"/>
</dbReference>
<proteinExistence type="predicted"/>
<dbReference type="WBParaSite" id="ALUE_0000647501-mRNA-1">
    <property type="protein sequence ID" value="ALUE_0000647501-mRNA-1"/>
    <property type="gene ID" value="ALUE_0000647501"/>
</dbReference>
<accession>A0A0M3HUJ8</accession>